<evidence type="ECO:0000256" key="2">
    <source>
        <dbReference type="ARBA" id="ARBA00022643"/>
    </source>
</evidence>
<gene>
    <name evidence="6" type="ORF">EYC98_00705</name>
</gene>
<evidence type="ECO:0000313" key="7">
    <source>
        <dbReference type="Proteomes" id="UP001143362"/>
    </source>
</evidence>
<dbReference type="InterPro" id="IPR011251">
    <property type="entry name" value="Luciferase-like_dom"/>
</dbReference>
<dbReference type="SUPFAM" id="SSF51679">
    <property type="entry name" value="Bacterial luciferase-like"/>
    <property type="match status" value="1"/>
</dbReference>
<sequence>MWRLIGTYYSFGLLIVTIVCWLVSGVTSPAQYWLPCAHQSGQLRQGAGMKFWQMVTWAETSHYREIARYAEELGFYGVMNADHAFFPQTVSSPYPYAADGKPPMPSDSEYPDTWVSLAQMAAVTERLMFSTSVYILPLRNPIEVAKATGTLALMSDNRFILGAGVGWMKDEFDAYGIDFSTRGQRYDECLEVLRQLWTGDWTEYQGRHIAFDSLRILPAPTASVPIYLGGSSPVALRRTARIADGWIGNGNTVDEVPPLLAQLQQLRREAGREHEPFETVIGLSEPATIATYQRLQDLGMTAGVNAPFAFTCGWQSSLAAKREQMEQFAEQFIRPLADD</sequence>
<evidence type="ECO:0000256" key="4">
    <source>
        <dbReference type="ARBA" id="ARBA00023033"/>
    </source>
</evidence>
<dbReference type="Gene3D" id="3.20.20.30">
    <property type="entry name" value="Luciferase-like domain"/>
    <property type="match status" value="1"/>
</dbReference>
<dbReference type="InterPro" id="IPR019921">
    <property type="entry name" value="Lucif-like_OxRdtase_Rv2161c"/>
</dbReference>
<keyword evidence="1" id="KW-0285">Flavoprotein</keyword>
<evidence type="ECO:0000256" key="3">
    <source>
        <dbReference type="ARBA" id="ARBA00023002"/>
    </source>
</evidence>
<dbReference type="EMBL" id="SHNN01000001">
    <property type="protein sequence ID" value="MCX2979378.1"/>
    <property type="molecule type" value="Genomic_DNA"/>
</dbReference>
<name>A0ABT3TAR3_9GAMM</name>
<dbReference type="Proteomes" id="UP001143362">
    <property type="component" value="Unassembled WGS sequence"/>
</dbReference>
<dbReference type="Pfam" id="PF00296">
    <property type="entry name" value="Bac_luciferase"/>
    <property type="match status" value="1"/>
</dbReference>
<keyword evidence="7" id="KW-1185">Reference proteome</keyword>
<evidence type="ECO:0000313" key="6">
    <source>
        <dbReference type="EMBL" id="MCX2979378.1"/>
    </source>
</evidence>
<dbReference type="InterPro" id="IPR036661">
    <property type="entry name" value="Luciferase-like_sf"/>
</dbReference>
<accession>A0ABT3TAR3</accession>
<keyword evidence="3" id="KW-0560">Oxidoreductase</keyword>
<keyword evidence="2" id="KW-0288">FMN</keyword>
<dbReference type="InterPro" id="IPR050172">
    <property type="entry name" value="SsuD_RutA_monooxygenase"/>
</dbReference>
<reference evidence="6" key="1">
    <citation type="submission" date="2019-02" db="EMBL/GenBank/DDBJ databases">
        <authorList>
            <person name="Li S.-H."/>
        </authorList>
    </citation>
    <scope>NUCLEOTIDE SEQUENCE</scope>
    <source>
        <strain evidence="6">IMCC14734</strain>
    </source>
</reference>
<dbReference type="PANTHER" id="PTHR42847">
    <property type="entry name" value="ALKANESULFONATE MONOOXYGENASE"/>
    <property type="match status" value="1"/>
</dbReference>
<keyword evidence="4" id="KW-0503">Monooxygenase</keyword>
<dbReference type="NCBIfam" id="TIGR03619">
    <property type="entry name" value="F420_Rv2161c"/>
    <property type="match status" value="1"/>
</dbReference>
<evidence type="ECO:0000256" key="1">
    <source>
        <dbReference type="ARBA" id="ARBA00022630"/>
    </source>
</evidence>
<evidence type="ECO:0000259" key="5">
    <source>
        <dbReference type="Pfam" id="PF00296"/>
    </source>
</evidence>
<comment type="caution">
    <text evidence="6">The sequence shown here is derived from an EMBL/GenBank/DDBJ whole genome shotgun (WGS) entry which is preliminary data.</text>
</comment>
<protein>
    <submittedName>
        <fullName evidence="6">LLM class F420-dependent oxidoreductase</fullName>
    </submittedName>
</protein>
<proteinExistence type="predicted"/>
<dbReference type="PANTHER" id="PTHR42847:SF4">
    <property type="entry name" value="ALKANESULFONATE MONOOXYGENASE-RELATED"/>
    <property type="match status" value="1"/>
</dbReference>
<feature type="domain" description="Luciferase-like" evidence="5">
    <location>
        <begin position="59"/>
        <end position="283"/>
    </location>
</feature>
<organism evidence="6 7">
    <name type="scientific">Candidatus Litorirhabdus singularis</name>
    <dbReference type="NCBI Taxonomy" id="2518993"/>
    <lineage>
        <taxon>Bacteria</taxon>
        <taxon>Pseudomonadati</taxon>
        <taxon>Pseudomonadota</taxon>
        <taxon>Gammaproteobacteria</taxon>
        <taxon>Cellvibrionales</taxon>
        <taxon>Halieaceae</taxon>
        <taxon>Candidatus Litorirhabdus</taxon>
    </lineage>
</organism>